<gene>
    <name evidence="2" type="ORF">ERS450000_06015</name>
</gene>
<proteinExistence type="predicted"/>
<protein>
    <recommendedName>
        <fullName evidence="1">Gp28/Gp37-like domain-containing protein</fullName>
    </recommendedName>
</protein>
<sequence>MTDLLELSLEEQCRAIWEATLAAEEADRRARLVPPKVRIWNGDWKLVGTLDSEYSASFTWLDNEVGPGLTEIPIDDPLAKWIWQVAPRVGRGEKLHVFITVDKDGARWSGRLHDHTVEKRDDGTWVLVVRWLHDLSALEYYLAWCNPFLPAFVQFPRVFFLAGPSIWGLKTALFLNLMRENVTNNFALPDDPMNHVTAPATLMSNWPVVVKPTTFAEDMMAGTIWSVPNSRFKRWVDMAKDILEDAQLSIQVRRFIAGEDEQPIEGQTLRNGCLVVDIVDKSGYYTDTSNGGDPFLGLKRTFAQWAEDFIDVFEEDVVSPTVPDSYKVPGLRLTDKTCPYVIYLEGEETGIESSKFTFTPSTARQIVAGGHSFPFVNELISATIQTVGDLIAAMVFIPPIGGAVDAVAQVFYWDTIAAWFNVESGGRKSKGGWAAPFEVLASGSDRAYTLEMLLSIRKALHETRSWFSHEINIRDGAPWFIGDQGKGHFFIGDRIGAQVIGSQVAGHGPTTLYVDDHTIYVDRVRELTLAWDRESPPEWKPVIGEKEKNKDRGQRALAMVAELGSLVQQLAVHGR</sequence>
<dbReference type="EMBL" id="LN868939">
    <property type="protein sequence ID" value="CRY84391.1"/>
    <property type="molecule type" value="Genomic_DNA"/>
</dbReference>
<evidence type="ECO:0000313" key="3">
    <source>
        <dbReference type="Proteomes" id="UP000057820"/>
    </source>
</evidence>
<geneLocation type="plasmid" evidence="2">
    <name>2</name>
</geneLocation>
<organism evidence="2 3">
    <name type="scientific">Nocardia farcinica</name>
    <dbReference type="NCBI Taxonomy" id="37329"/>
    <lineage>
        <taxon>Bacteria</taxon>
        <taxon>Bacillati</taxon>
        <taxon>Actinomycetota</taxon>
        <taxon>Actinomycetes</taxon>
        <taxon>Mycobacteriales</taxon>
        <taxon>Nocardiaceae</taxon>
        <taxon>Nocardia</taxon>
    </lineage>
</organism>
<dbReference type="KEGG" id="nfr:ERS450000_06015"/>
<dbReference type="RefSeq" id="WP_076574225.1">
    <property type="nucleotide sequence ID" value="NZ_CP031418.1"/>
</dbReference>
<dbReference type="Proteomes" id="UP000057820">
    <property type="component" value="Plasmid 2"/>
</dbReference>
<dbReference type="AlphaFoldDB" id="A0A0H5PPM8"/>
<accession>A0A0H5PPM8</accession>
<name>A0A0H5PPM8_NOCFR</name>
<dbReference type="InterPro" id="IPR029432">
    <property type="entry name" value="Gp28/Gp37-like_dom"/>
</dbReference>
<feature type="domain" description="Gp28/Gp37-like" evidence="1">
    <location>
        <begin position="37"/>
        <end position="545"/>
    </location>
</feature>
<keyword evidence="2" id="KW-0614">Plasmid</keyword>
<evidence type="ECO:0000259" key="1">
    <source>
        <dbReference type="Pfam" id="PF14594"/>
    </source>
</evidence>
<evidence type="ECO:0000313" key="2">
    <source>
        <dbReference type="EMBL" id="CRY84391.1"/>
    </source>
</evidence>
<reference evidence="3" key="1">
    <citation type="submission" date="2015-03" db="EMBL/GenBank/DDBJ databases">
        <authorList>
            <consortium name="Pathogen Informatics"/>
        </authorList>
    </citation>
    <scope>NUCLEOTIDE SEQUENCE [LARGE SCALE GENOMIC DNA]</scope>
    <source>
        <strain evidence="3">NCTC11134</strain>
        <plasmid evidence="3">2</plasmid>
    </source>
</reference>
<dbReference type="Pfam" id="PF14594">
    <property type="entry name" value="Sipho_Gp37"/>
    <property type="match status" value="1"/>
</dbReference>